<sequence>MKQLRLIKSIILLVLIGIITAGCTDDTLEPTETTDDSILTIYSTVYPIQFAIEKIGGDTVNAKTVYPPGVDAHSYEPTSKEMTTIAKADAFIYLGAGMEAFAETAADALENQELALIEIGEHKELFHMEEDDEHEEDHHEHNHGDNDPHIWIDPERMLKMSEIIKDELVSLNPESEALYNENFTSLKEELIALDNKFTEILKTKSKKEILVAHAAYGYWEERYGIQQIAISGLSSSSEPSQKELTEIIDQAKNHNLTYIIFEQNSSNRVSEIIQSEIGAEALTIHNLAVLTDKDISNDEDYFSLMEENMTVLDQATE</sequence>
<dbReference type="PROSITE" id="PS51257">
    <property type="entry name" value="PROKAR_LIPOPROTEIN"/>
    <property type="match status" value="1"/>
</dbReference>
<dbReference type="RefSeq" id="WP_121203123.1">
    <property type="nucleotide sequence ID" value="NZ_RBZP01000002.1"/>
</dbReference>
<dbReference type="InterPro" id="IPR050492">
    <property type="entry name" value="Bact_metal-bind_prot9"/>
</dbReference>
<dbReference type="AlphaFoldDB" id="A0A495A6L0"/>
<organism evidence="6 7">
    <name type="scientific">Oceanobacillus halophilus</name>
    <dbReference type="NCBI Taxonomy" id="930130"/>
    <lineage>
        <taxon>Bacteria</taxon>
        <taxon>Bacillati</taxon>
        <taxon>Bacillota</taxon>
        <taxon>Bacilli</taxon>
        <taxon>Bacillales</taxon>
        <taxon>Bacillaceae</taxon>
        <taxon>Oceanobacillus</taxon>
    </lineage>
</organism>
<protein>
    <submittedName>
        <fullName evidence="6">Adhesin</fullName>
    </submittedName>
</protein>
<proteinExistence type="inferred from homology"/>
<dbReference type="SUPFAM" id="SSF53807">
    <property type="entry name" value="Helical backbone' metal receptor"/>
    <property type="match status" value="1"/>
</dbReference>
<comment type="similarity">
    <text evidence="3">Belongs to the bacterial solute-binding protein 9 family.</text>
</comment>
<evidence type="ECO:0000313" key="6">
    <source>
        <dbReference type="EMBL" id="RKQ35492.1"/>
    </source>
</evidence>
<evidence type="ECO:0000313" key="7">
    <source>
        <dbReference type="Proteomes" id="UP000269301"/>
    </source>
</evidence>
<accession>A0A495A6L0</accession>
<keyword evidence="2 5" id="KW-0732">Signal</keyword>
<evidence type="ECO:0000256" key="3">
    <source>
        <dbReference type="RuleBase" id="RU003512"/>
    </source>
</evidence>
<dbReference type="Proteomes" id="UP000269301">
    <property type="component" value="Unassembled WGS sequence"/>
</dbReference>
<dbReference type="PRINTS" id="PR00690">
    <property type="entry name" value="ADHESNFAMILY"/>
</dbReference>
<feature type="chain" id="PRO_5039377410" evidence="5">
    <location>
        <begin position="22"/>
        <end position="317"/>
    </location>
</feature>
<dbReference type="InterPro" id="IPR006128">
    <property type="entry name" value="Lipoprotein_PsaA-like"/>
</dbReference>
<evidence type="ECO:0000256" key="1">
    <source>
        <dbReference type="ARBA" id="ARBA00022448"/>
    </source>
</evidence>
<feature type="signal peptide" evidence="5">
    <location>
        <begin position="1"/>
        <end position="21"/>
    </location>
</feature>
<keyword evidence="1 3" id="KW-0813">Transport</keyword>
<reference evidence="6 7" key="1">
    <citation type="journal article" date="2016" name="Int. J. Syst. Evol. Microbiol.">
        <title>Oceanobacillus halophilus sp. nov., a novel moderately halophilic bacterium from a hypersaline lake.</title>
        <authorList>
            <person name="Amoozegar M.A."/>
            <person name="Bagheri M."/>
            <person name="Makhdoumi A."/>
            <person name="Nikou M.M."/>
            <person name="Fazeli S.A.S."/>
            <person name="Schumann P."/>
            <person name="Sproer C."/>
            <person name="Sanchez-Porro C."/>
            <person name="Ventosa A."/>
        </authorList>
    </citation>
    <scope>NUCLEOTIDE SEQUENCE [LARGE SCALE GENOMIC DNA]</scope>
    <source>
        <strain evidence="6 7">DSM 23996</strain>
    </source>
</reference>
<dbReference type="Gene3D" id="3.40.50.1980">
    <property type="entry name" value="Nitrogenase molybdenum iron protein domain"/>
    <property type="match status" value="2"/>
</dbReference>
<dbReference type="PRINTS" id="PR00691">
    <property type="entry name" value="ADHESINB"/>
</dbReference>
<dbReference type="Pfam" id="PF01297">
    <property type="entry name" value="ZnuA"/>
    <property type="match status" value="1"/>
</dbReference>
<dbReference type="PANTHER" id="PTHR42953">
    <property type="entry name" value="HIGH-AFFINITY ZINC UPTAKE SYSTEM PROTEIN ZNUA-RELATED"/>
    <property type="match status" value="1"/>
</dbReference>
<dbReference type="EMBL" id="RBZP01000002">
    <property type="protein sequence ID" value="RKQ35492.1"/>
    <property type="molecule type" value="Genomic_DNA"/>
</dbReference>
<dbReference type="InterPro" id="IPR006127">
    <property type="entry name" value="ZnuA-like"/>
</dbReference>
<feature type="region of interest" description="Disordered" evidence="4">
    <location>
        <begin position="130"/>
        <end position="149"/>
    </location>
</feature>
<dbReference type="GO" id="GO:0007155">
    <property type="term" value="P:cell adhesion"/>
    <property type="evidence" value="ECO:0007669"/>
    <property type="project" value="InterPro"/>
</dbReference>
<keyword evidence="7" id="KW-1185">Reference proteome</keyword>
<feature type="compositionally biased region" description="Basic and acidic residues" evidence="4">
    <location>
        <begin position="136"/>
        <end position="149"/>
    </location>
</feature>
<dbReference type="OrthoDB" id="9810636at2"/>
<name>A0A495A6L0_9BACI</name>
<evidence type="ECO:0000256" key="5">
    <source>
        <dbReference type="SAM" id="SignalP"/>
    </source>
</evidence>
<dbReference type="InterPro" id="IPR006129">
    <property type="entry name" value="AdhesinB"/>
</dbReference>
<comment type="caution">
    <text evidence="6">The sequence shown here is derived from an EMBL/GenBank/DDBJ whole genome shotgun (WGS) entry which is preliminary data.</text>
</comment>
<dbReference type="GO" id="GO:0046872">
    <property type="term" value="F:metal ion binding"/>
    <property type="evidence" value="ECO:0007669"/>
    <property type="project" value="InterPro"/>
</dbReference>
<evidence type="ECO:0000256" key="2">
    <source>
        <dbReference type="ARBA" id="ARBA00022729"/>
    </source>
</evidence>
<evidence type="ECO:0000256" key="4">
    <source>
        <dbReference type="SAM" id="MobiDB-lite"/>
    </source>
</evidence>
<gene>
    <name evidence="6" type="ORF">D8M06_04220</name>
</gene>
<dbReference type="PANTHER" id="PTHR42953:SF8">
    <property type="entry name" value="ZINT DOMAIN-CONTAINING PROTEIN"/>
    <property type="match status" value="1"/>
</dbReference>
<dbReference type="GO" id="GO:0030001">
    <property type="term" value="P:metal ion transport"/>
    <property type="evidence" value="ECO:0007669"/>
    <property type="project" value="InterPro"/>
</dbReference>